<evidence type="ECO:0008006" key="3">
    <source>
        <dbReference type="Google" id="ProtNLM"/>
    </source>
</evidence>
<keyword evidence="2" id="KW-1185">Reference proteome</keyword>
<sequence>MKKTYLFLPVLFMTILFSSCSDDDDVVDRLRTISDIPINAEVSIDYLPINIFEIPVEKDLDLRQLIENELGTDETLDQVEEVELDDMDIVLVSANDQENFDFINSVTLGIRTDDLEYKEVATLDEIPSGATTLDLNTIDGVFIDEYAKSESLKLVIKFESTEDASNLNLNLKMQFDAKLDPSL</sequence>
<dbReference type="PROSITE" id="PS51257">
    <property type="entry name" value="PROKAR_LIPOPROTEIN"/>
    <property type="match status" value="1"/>
</dbReference>
<reference evidence="1 2" key="1">
    <citation type="submission" date="2021-07" db="EMBL/GenBank/DDBJ databases">
        <title>Mesonia aestuariivivens sp. nov., isolated from a tidal flat.</title>
        <authorList>
            <person name="Kim Y.-O."/>
            <person name="Yoon J.-H."/>
        </authorList>
    </citation>
    <scope>NUCLEOTIDE SEQUENCE [LARGE SCALE GENOMIC DNA]</scope>
    <source>
        <strain evidence="1 2">JHPTF-M18</strain>
    </source>
</reference>
<organism evidence="1 2">
    <name type="scientific">Mesonia aestuariivivens</name>
    <dbReference type="NCBI Taxonomy" id="2796128"/>
    <lineage>
        <taxon>Bacteria</taxon>
        <taxon>Pseudomonadati</taxon>
        <taxon>Bacteroidota</taxon>
        <taxon>Flavobacteriia</taxon>
        <taxon>Flavobacteriales</taxon>
        <taxon>Flavobacteriaceae</taxon>
        <taxon>Mesonia</taxon>
    </lineage>
</organism>
<accession>A0ABS6W0D8</accession>
<evidence type="ECO:0000313" key="1">
    <source>
        <dbReference type="EMBL" id="MBW2961219.1"/>
    </source>
</evidence>
<protein>
    <recommendedName>
        <fullName evidence="3">DUF4840 domain-containing protein</fullName>
    </recommendedName>
</protein>
<dbReference type="EMBL" id="JAHWDF010000004">
    <property type="protein sequence ID" value="MBW2961219.1"/>
    <property type="molecule type" value="Genomic_DNA"/>
</dbReference>
<name>A0ABS6W0D8_9FLAO</name>
<evidence type="ECO:0000313" key="2">
    <source>
        <dbReference type="Proteomes" id="UP000719267"/>
    </source>
</evidence>
<gene>
    <name evidence="1" type="ORF">KW502_05340</name>
</gene>
<dbReference type="Proteomes" id="UP000719267">
    <property type="component" value="Unassembled WGS sequence"/>
</dbReference>
<proteinExistence type="predicted"/>
<comment type="caution">
    <text evidence="1">The sequence shown here is derived from an EMBL/GenBank/DDBJ whole genome shotgun (WGS) entry which is preliminary data.</text>
</comment>
<dbReference type="RefSeq" id="WP_219039501.1">
    <property type="nucleotide sequence ID" value="NZ_JAHWDF010000004.1"/>
</dbReference>